<accession>A0ABU3U1W0</accession>
<name>A0ABU3U1W0_9FIRM</name>
<dbReference type="EMBL" id="JAWHPR010000007">
    <property type="protein sequence ID" value="MDU8689539.1"/>
    <property type="molecule type" value="Genomic_DNA"/>
</dbReference>
<evidence type="ECO:0000313" key="2">
    <source>
        <dbReference type="EMBL" id="MDU8689539.1"/>
    </source>
</evidence>
<gene>
    <name evidence="2" type="ORF">RX402_12465</name>
</gene>
<dbReference type="GO" id="GO:0016787">
    <property type="term" value="F:hydrolase activity"/>
    <property type="evidence" value="ECO:0007669"/>
    <property type="project" value="UniProtKB-KW"/>
</dbReference>
<dbReference type="Gene3D" id="3.40.50.1110">
    <property type="entry name" value="SGNH hydrolase"/>
    <property type="match status" value="1"/>
</dbReference>
<sequence>MKNILCYGDSNTFGFTLHGGRHPYDVRWTGRLQLALGPAYRVIEEGCGGRTTVFEDPIDLGRNGRTSLPVCLASHNPLDLVILMLGTNDMKHYFQNNAWSIGQGVAQLLHLIQTYPYAPNYSAPKVLVVSPIHIGPDVAHSPFGSFQPEAIEISKGLAAEMQRVAEQAGCAFFDAAAVAGPCDEDSIHMDAANHAALARALEPLVHQLLD</sequence>
<evidence type="ECO:0000313" key="3">
    <source>
        <dbReference type="Proteomes" id="UP001263246"/>
    </source>
</evidence>
<dbReference type="Proteomes" id="UP001263246">
    <property type="component" value="Unassembled WGS sequence"/>
</dbReference>
<evidence type="ECO:0000259" key="1">
    <source>
        <dbReference type="Pfam" id="PF13472"/>
    </source>
</evidence>
<dbReference type="InterPro" id="IPR013830">
    <property type="entry name" value="SGNH_hydro"/>
</dbReference>
<dbReference type="RefSeq" id="WP_249237949.1">
    <property type="nucleotide sequence ID" value="NZ_CP094473.1"/>
</dbReference>
<proteinExistence type="predicted"/>
<feature type="domain" description="SGNH hydrolase-type esterase" evidence="1">
    <location>
        <begin position="6"/>
        <end position="194"/>
    </location>
</feature>
<organism evidence="2 3">
    <name type="scientific">Faecalibacterium wellingii</name>
    <dbReference type="NCBI Taxonomy" id="2929491"/>
    <lineage>
        <taxon>Bacteria</taxon>
        <taxon>Bacillati</taxon>
        <taxon>Bacillota</taxon>
        <taxon>Clostridia</taxon>
        <taxon>Eubacteriales</taxon>
        <taxon>Oscillospiraceae</taxon>
        <taxon>Faecalibacterium</taxon>
    </lineage>
</organism>
<keyword evidence="3" id="KW-1185">Reference proteome</keyword>
<dbReference type="Pfam" id="PF13472">
    <property type="entry name" value="Lipase_GDSL_2"/>
    <property type="match status" value="1"/>
</dbReference>
<protein>
    <submittedName>
        <fullName evidence="2">SGNH/GDSL hydrolase family protein</fullName>
    </submittedName>
</protein>
<comment type="caution">
    <text evidence="2">The sequence shown here is derived from an EMBL/GenBank/DDBJ whole genome shotgun (WGS) entry which is preliminary data.</text>
</comment>
<keyword evidence="2" id="KW-0378">Hydrolase</keyword>
<dbReference type="SUPFAM" id="SSF52266">
    <property type="entry name" value="SGNH hydrolase"/>
    <property type="match status" value="1"/>
</dbReference>
<dbReference type="CDD" id="cd01839">
    <property type="entry name" value="SGNH_arylesterase_like"/>
    <property type="match status" value="1"/>
</dbReference>
<dbReference type="InterPro" id="IPR036514">
    <property type="entry name" value="SGNH_hydro_sf"/>
</dbReference>
<reference evidence="2 3" key="1">
    <citation type="submission" date="2023-10" db="EMBL/GenBank/DDBJ databases">
        <title>Host Genetic Regulation of Human Gut Microbial Structural Variation.</title>
        <authorList>
            <person name="Harmsen H.J.M."/>
        </authorList>
    </citation>
    <scope>NUCLEOTIDE SEQUENCE [LARGE SCALE GENOMIC DNA]</scope>
    <source>
        <strain evidence="2 3">HTF-F</strain>
    </source>
</reference>